<dbReference type="OMA" id="QMEMINS"/>
<evidence type="ECO:0000256" key="6">
    <source>
        <dbReference type="SAM" id="MobiDB-lite"/>
    </source>
</evidence>
<gene>
    <name evidence="8" type="ORF">THAPSDRAFT_269018</name>
</gene>
<feature type="domain" description="DNA-directed RNA polymerase III subunit RPC3 winged-helix" evidence="7">
    <location>
        <begin position="421"/>
        <end position="496"/>
    </location>
</feature>
<dbReference type="Pfam" id="PF22536">
    <property type="entry name" value="WHD_POLR3C"/>
    <property type="match status" value="1"/>
</dbReference>
<dbReference type="PANTHER" id="PTHR12949:SF0">
    <property type="entry name" value="DNA-DIRECTED RNA POLYMERASE III SUBUNIT RPC3"/>
    <property type="match status" value="1"/>
</dbReference>
<comment type="subcellular location">
    <subcellularLocation>
        <location evidence="1 5">Nucleus</location>
    </subcellularLocation>
</comment>
<dbReference type="PaxDb" id="35128-Thaps269018"/>
<dbReference type="AlphaFoldDB" id="B8C591"/>
<organism evidence="8 9">
    <name type="scientific">Thalassiosira pseudonana</name>
    <name type="common">Marine diatom</name>
    <name type="synonym">Cyclotella nana</name>
    <dbReference type="NCBI Taxonomy" id="35128"/>
    <lineage>
        <taxon>Eukaryota</taxon>
        <taxon>Sar</taxon>
        <taxon>Stramenopiles</taxon>
        <taxon>Ochrophyta</taxon>
        <taxon>Bacillariophyta</taxon>
        <taxon>Coscinodiscophyceae</taxon>
        <taxon>Thalassiosirophycidae</taxon>
        <taxon>Thalassiosirales</taxon>
        <taxon>Thalassiosiraceae</taxon>
        <taxon>Thalassiosira</taxon>
    </lineage>
</organism>
<accession>B8C591</accession>
<evidence type="ECO:0000256" key="4">
    <source>
        <dbReference type="ARBA" id="ARBA00023242"/>
    </source>
</evidence>
<name>B8C591_THAPS</name>
<evidence type="ECO:0000256" key="3">
    <source>
        <dbReference type="ARBA" id="ARBA00023163"/>
    </source>
</evidence>
<dbReference type="STRING" id="35128.B8C591"/>
<evidence type="ECO:0000313" key="9">
    <source>
        <dbReference type="Proteomes" id="UP000001449"/>
    </source>
</evidence>
<dbReference type="Proteomes" id="UP000001449">
    <property type="component" value="Chromosome 6"/>
</dbReference>
<dbReference type="PANTHER" id="PTHR12949">
    <property type="entry name" value="RNA POLYMERASE III DNA DIRECTED -RELATED"/>
    <property type="match status" value="1"/>
</dbReference>
<evidence type="ECO:0000256" key="1">
    <source>
        <dbReference type="ARBA" id="ARBA00004123"/>
    </source>
</evidence>
<dbReference type="Gene3D" id="1.10.10.10">
    <property type="entry name" value="Winged helix-like DNA-binding domain superfamily/Winged helix DNA-binding domain"/>
    <property type="match status" value="2"/>
</dbReference>
<feature type="compositionally biased region" description="Basic and acidic residues" evidence="6">
    <location>
        <begin position="220"/>
        <end position="232"/>
    </location>
</feature>
<feature type="compositionally biased region" description="Acidic residues" evidence="6">
    <location>
        <begin position="128"/>
        <end position="137"/>
    </location>
</feature>
<keyword evidence="9" id="KW-1185">Reference proteome</keyword>
<feature type="region of interest" description="Disordered" evidence="6">
    <location>
        <begin position="38"/>
        <end position="58"/>
    </location>
</feature>
<feature type="region of interest" description="Disordered" evidence="6">
    <location>
        <begin position="124"/>
        <end position="240"/>
    </location>
</feature>
<comment type="subunit">
    <text evidence="5">Component of the RNA polymerase III (Pol III) complex consisting of 17 subunits.</text>
</comment>
<dbReference type="GO" id="GO:0005666">
    <property type="term" value="C:RNA polymerase III complex"/>
    <property type="evidence" value="ECO:0000318"/>
    <property type="project" value="GO_Central"/>
</dbReference>
<keyword evidence="4 5" id="KW-0539">Nucleus</keyword>
<dbReference type="InterPro" id="IPR055207">
    <property type="entry name" value="POLR3C_WHD"/>
</dbReference>
<keyword evidence="2 5" id="KW-0240">DNA-directed RNA polymerase</keyword>
<evidence type="ECO:0000256" key="5">
    <source>
        <dbReference type="RuleBase" id="RU367076"/>
    </source>
</evidence>
<sequence>MNKARGTEVAGFITDAAHIRAALIVLLQHSLVGVSGGGSKQAKDQDVDATPIKPDPTSPSTHYTYTFLVDRARLLTRYPRYIEHAKEMVDENASSIVEFLLVNGKMRGEDVIASVWEVVKGSGVNGVEGEDTEDSDGLESPTKVKSETNADDVLSSPTTNGNKSNDKHEKQDGITGGEVEFEMNDDGDIDTKKKRARSISGDRGDKKPKKQKVANGKSKSSGDDDNREDDYGANKPDNPQILSLLSPLRRIIPPGSVFRVNTSMFHSSIRAIVIGRLVSEMYDTAPTKKGTKSDSDDDNLSHVGAIVRAALTYAARQEHAPMDQLLGMEETEDDKHNRMADWGAFTPNDIIPYLPLEVTAALQSQVGGTVQNLSATLLRLSQFQYPPILTEVEDVGGHPAGGKFEISTRQLLQRMRDRILHRVLTTHHGLAAARIVSILQVKGHMESDSIAEDAMMPAKEAREILHRLHRDKFINLFDMHMTKQHNSGTAIYLWNVIPSRLMNTVVNNVYTAILHLRLRRQHEVEVGKDWMDRAKEAGATEENVHEDDKRKYHAFCKGLDRLDFACLQLDETLMVLKDF</sequence>
<dbReference type="InterPro" id="IPR036388">
    <property type="entry name" value="WH-like_DNA-bd_sf"/>
</dbReference>
<reference evidence="8 9" key="2">
    <citation type="journal article" date="2008" name="Nature">
        <title>The Phaeodactylum genome reveals the evolutionary history of diatom genomes.</title>
        <authorList>
            <person name="Bowler C."/>
            <person name="Allen A.E."/>
            <person name="Badger J.H."/>
            <person name="Grimwood J."/>
            <person name="Jabbari K."/>
            <person name="Kuo A."/>
            <person name="Maheswari U."/>
            <person name="Martens C."/>
            <person name="Maumus F."/>
            <person name="Otillar R.P."/>
            <person name="Rayko E."/>
            <person name="Salamov A."/>
            <person name="Vandepoele K."/>
            <person name="Beszteri B."/>
            <person name="Gruber A."/>
            <person name="Heijde M."/>
            <person name="Katinka M."/>
            <person name="Mock T."/>
            <person name="Valentin K."/>
            <person name="Verret F."/>
            <person name="Berges J.A."/>
            <person name="Brownlee C."/>
            <person name="Cadoret J.P."/>
            <person name="Chiovitti A."/>
            <person name="Choi C.J."/>
            <person name="Coesel S."/>
            <person name="De Martino A."/>
            <person name="Detter J.C."/>
            <person name="Durkin C."/>
            <person name="Falciatore A."/>
            <person name="Fournet J."/>
            <person name="Haruta M."/>
            <person name="Huysman M.J."/>
            <person name="Jenkins B.D."/>
            <person name="Jiroutova K."/>
            <person name="Jorgensen R.E."/>
            <person name="Joubert Y."/>
            <person name="Kaplan A."/>
            <person name="Kroger N."/>
            <person name="Kroth P.G."/>
            <person name="La Roche J."/>
            <person name="Lindquist E."/>
            <person name="Lommer M."/>
            <person name="Martin-Jezequel V."/>
            <person name="Lopez P.J."/>
            <person name="Lucas S."/>
            <person name="Mangogna M."/>
            <person name="McGinnis K."/>
            <person name="Medlin L.K."/>
            <person name="Montsant A."/>
            <person name="Oudot-Le Secq M.P."/>
            <person name="Napoli C."/>
            <person name="Obornik M."/>
            <person name="Parker M.S."/>
            <person name="Petit J.L."/>
            <person name="Porcel B.M."/>
            <person name="Poulsen N."/>
            <person name="Robison M."/>
            <person name="Rychlewski L."/>
            <person name="Rynearson T.A."/>
            <person name="Schmutz J."/>
            <person name="Shapiro H."/>
            <person name="Siaut M."/>
            <person name="Stanley M."/>
            <person name="Sussman M.R."/>
            <person name="Taylor A.R."/>
            <person name="Vardi A."/>
            <person name="von Dassow P."/>
            <person name="Vyverman W."/>
            <person name="Willis A."/>
            <person name="Wyrwicz L.S."/>
            <person name="Rokhsar D.S."/>
            <person name="Weissenbach J."/>
            <person name="Armbrust E.V."/>
            <person name="Green B.R."/>
            <person name="Van de Peer Y."/>
            <person name="Grigoriev I.V."/>
        </authorList>
    </citation>
    <scope>NUCLEOTIDE SEQUENCE [LARGE SCALE GENOMIC DNA]</scope>
    <source>
        <strain evidence="8 9">CCMP1335</strain>
    </source>
</reference>
<dbReference type="RefSeq" id="XP_002290971.1">
    <property type="nucleotide sequence ID" value="XM_002290935.1"/>
</dbReference>
<evidence type="ECO:0000259" key="7">
    <source>
        <dbReference type="Pfam" id="PF22536"/>
    </source>
</evidence>
<dbReference type="EMBL" id="CM000643">
    <property type="protein sequence ID" value="EED91078.1"/>
    <property type="molecule type" value="Genomic_DNA"/>
</dbReference>
<dbReference type="InParanoid" id="B8C591"/>
<feature type="compositionally biased region" description="Acidic residues" evidence="6">
    <location>
        <begin position="179"/>
        <end position="188"/>
    </location>
</feature>
<comment type="similarity">
    <text evidence="5">Belongs to the eukaryotic RPC3/POLR3C RNA polymerase subunit family.</text>
</comment>
<dbReference type="KEGG" id="tps:THAPSDRAFT_269018"/>
<dbReference type="GO" id="GO:0003697">
    <property type="term" value="F:single-stranded DNA binding"/>
    <property type="evidence" value="ECO:0007669"/>
    <property type="project" value="UniProtKB-UniRule"/>
</dbReference>
<evidence type="ECO:0000256" key="2">
    <source>
        <dbReference type="ARBA" id="ARBA00022478"/>
    </source>
</evidence>
<proteinExistence type="inferred from homology"/>
<dbReference type="GeneID" id="7448427"/>
<reference evidence="8 9" key="1">
    <citation type="journal article" date="2004" name="Science">
        <title>The genome of the diatom Thalassiosira pseudonana: ecology, evolution, and metabolism.</title>
        <authorList>
            <person name="Armbrust E.V."/>
            <person name="Berges J.A."/>
            <person name="Bowler C."/>
            <person name="Green B.R."/>
            <person name="Martinez D."/>
            <person name="Putnam N.H."/>
            <person name="Zhou S."/>
            <person name="Allen A.E."/>
            <person name="Apt K.E."/>
            <person name="Bechner M."/>
            <person name="Brzezinski M.A."/>
            <person name="Chaal B.K."/>
            <person name="Chiovitti A."/>
            <person name="Davis A.K."/>
            <person name="Demarest M.S."/>
            <person name="Detter J.C."/>
            <person name="Glavina T."/>
            <person name="Goodstein D."/>
            <person name="Hadi M.Z."/>
            <person name="Hellsten U."/>
            <person name="Hildebrand M."/>
            <person name="Jenkins B.D."/>
            <person name="Jurka J."/>
            <person name="Kapitonov V.V."/>
            <person name="Kroger N."/>
            <person name="Lau W.W."/>
            <person name="Lane T.W."/>
            <person name="Larimer F.W."/>
            <person name="Lippmeier J.C."/>
            <person name="Lucas S."/>
            <person name="Medina M."/>
            <person name="Montsant A."/>
            <person name="Obornik M."/>
            <person name="Parker M.S."/>
            <person name="Palenik B."/>
            <person name="Pazour G.J."/>
            <person name="Richardson P.M."/>
            <person name="Rynearson T.A."/>
            <person name="Saito M.A."/>
            <person name="Schwartz D.C."/>
            <person name="Thamatrakoln K."/>
            <person name="Valentin K."/>
            <person name="Vardi A."/>
            <person name="Wilkerson F.P."/>
            <person name="Rokhsar D.S."/>
        </authorList>
    </citation>
    <scope>NUCLEOTIDE SEQUENCE [LARGE SCALE GENOMIC DNA]</scope>
    <source>
        <strain evidence="8 9">CCMP1335</strain>
    </source>
</reference>
<keyword evidence="3 5" id="KW-0804">Transcription</keyword>
<dbReference type="HOGENOM" id="CLU_471376_0_0_1"/>
<comment type="function">
    <text evidence="5">DNA-dependent RNA polymerase catalyzes the transcription of DNA into RNA using the four ribonucleoside triphosphates as substrates. Specific core component of RNA polymerase III which synthesizes small RNAs, such as 5S rRNA and tRNAs.</text>
</comment>
<evidence type="ECO:0000313" key="8">
    <source>
        <dbReference type="EMBL" id="EED91078.1"/>
    </source>
</evidence>
<protein>
    <recommendedName>
        <fullName evidence="5">DNA-directed RNA polymerase III subunit RPC3</fullName>
        <shortName evidence="5">RNA polymerase III subunit C3</shortName>
    </recommendedName>
</protein>
<dbReference type="InterPro" id="IPR039748">
    <property type="entry name" value="RPC3"/>
</dbReference>
<dbReference type="eggNOG" id="KOG2587">
    <property type="taxonomic scope" value="Eukaryota"/>
</dbReference>